<proteinExistence type="predicted"/>
<dbReference type="Proteomes" id="UP000031523">
    <property type="component" value="Chromosome"/>
</dbReference>
<dbReference type="SUPFAM" id="SSF52540">
    <property type="entry name" value="P-loop containing nucleoside triphosphate hydrolases"/>
    <property type="match status" value="1"/>
</dbReference>
<evidence type="ECO:0000313" key="3">
    <source>
        <dbReference type="EMBL" id="AJE85391.1"/>
    </source>
</evidence>
<evidence type="ECO:0000256" key="1">
    <source>
        <dbReference type="SAM" id="Phobius"/>
    </source>
</evidence>
<feature type="domain" description="NACHT" evidence="2">
    <location>
        <begin position="121"/>
        <end position="265"/>
    </location>
</feature>
<evidence type="ECO:0000259" key="2">
    <source>
        <dbReference type="PROSITE" id="PS50837"/>
    </source>
</evidence>
<sequence length="699" mass="75188">MCLLALGAVGGWGLRGIEAGDVDPVGAAIGVAGLLVACWSLWMAWAALRYQEGDTAVMAARLARAVLNAESAARAQLLGGDGTAIDVRFTLHPAPNRNATGAARQGRLSEVRDYYRSLRPGRLVLTGGAGSGKTVLAIELLLALLETRAPEDPVPVRLPLATWDTLPDPGADEAGDGPVAPSPQECARSVHSWVCRHLAETYRMAPRAATALLEAGLILPVLDGLDEMDAEDSPAYGSRMRRALDVLNTYQLGRTKSHVVLTCRSEQYRALAGLEVWAEEAAQVEISGVSAPQARVFVESRARDLGRWRSVLDAMESAPASPLGRALATPWLLTVAVTVHEQRDRAGGYLHSPGDLLDPALSSQESLRAYLLELFLKDATTRHRASRGRTYTSEQVRRWLELLALHLHFSSRQAPCAGRYRLSGIDIVLHELWYLADRRVRRAHVVLLALALCVLGLAAFWLSGADFTPMAVFYTIAGPLAAFWPLHFVWAQRWPRPLRIDPGVLRRPHGRLLVAVGMTSAMTVGLVLLVVVGLLRPYVERTLGEGLITGGPASWTVSWLLGGVLGGLLPLVVVGAPSDTSDPRTPLRSELATACAVFLAAFAFSLTLGFSGAVPGGLRGGALVGIPLTAAAVLVACGAGARYVALLLCTRRAPLVLPWRLGRFLHWAAQAGLLREAGIAYQFRHRELQDWIRGPLPLP</sequence>
<name>A0A0B5F3E6_STRA4</name>
<dbReference type="InterPro" id="IPR027417">
    <property type="entry name" value="P-loop_NTPase"/>
</dbReference>
<feature type="transmembrane region" description="Helical" evidence="1">
    <location>
        <begin position="622"/>
        <end position="645"/>
    </location>
</feature>
<reference evidence="3 4" key="1">
    <citation type="submission" date="2015-01" db="EMBL/GenBank/DDBJ databases">
        <title>Enhanced salinomycin production by adjusting the supply of polyketide extender units in Streptomyce albus DSM 41398.</title>
        <authorList>
            <person name="Lu C."/>
        </authorList>
    </citation>
    <scope>NUCLEOTIDE SEQUENCE [LARGE SCALE GENOMIC DNA]</scope>
    <source>
        <strain evidence="4">ATCC 21838 / DSM 41398 / FERM P-419 / JCM 4703 / NBRC 107858</strain>
    </source>
</reference>
<keyword evidence="1" id="KW-0472">Membrane</keyword>
<feature type="transmembrane region" description="Helical" evidence="1">
    <location>
        <begin position="512"/>
        <end position="535"/>
    </location>
</feature>
<dbReference type="KEGG" id="sals:SLNWT_5015"/>
<dbReference type="Pfam" id="PF05729">
    <property type="entry name" value="NACHT"/>
    <property type="match status" value="1"/>
</dbReference>
<feature type="transmembrane region" description="Helical" evidence="1">
    <location>
        <begin position="445"/>
        <end position="465"/>
    </location>
</feature>
<keyword evidence="1" id="KW-1133">Transmembrane helix</keyword>
<organism evidence="3 4">
    <name type="scientific">Streptomyces albus (strain ATCC 21838 / DSM 41398 / FERM P-419 / JCM 4703 / NBRC 107858)</name>
    <dbReference type="NCBI Taxonomy" id="1081613"/>
    <lineage>
        <taxon>Bacteria</taxon>
        <taxon>Bacillati</taxon>
        <taxon>Actinomycetota</taxon>
        <taxon>Actinomycetes</taxon>
        <taxon>Kitasatosporales</taxon>
        <taxon>Streptomycetaceae</taxon>
        <taxon>Streptomyces</taxon>
    </lineage>
</organism>
<keyword evidence="4" id="KW-1185">Reference proteome</keyword>
<dbReference type="InterPro" id="IPR007111">
    <property type="entry name" value="NACHT_NTPase"/>
</dbReference>
<evidence type="ECO:0000313" key="4">
    <source>
        <dbReference type="Proteomes" id="UP000031523"/>
    </source>
</evidence>
<feature type="transmembrane region" description="Helical" evidence="1">
    <location>
        <begin position="471"/>
        <end position="491"/>
    </location>
</feature>
<dbReference type="PROSITE" id="PS50837">
    <property type="entry name" value="NACHT"/>
    <property type="match status" value="1"/>
</dbReference>
<accession>A0A0B5F3E6</accession>
<feature type="transmembrane region" description="Helical" evidence="1">
    <location>
        <begin position="555"/>
        <end position="577"/>
    </location>
</feature>
<feature type="transmembrane region" description="Helical" evidence="1">
    <location>
        <begin position="589"/>
        <end position="610"/>
    </location>
</feature>
<dbReference type="AlphaFoldDB" id="A0A0B5F3E6"/>
<keyword evidence="1" id="KW-0812">Transmembrane</keyword>
<feature type="transmembrane region" description="Helical" evidence="1">
    <location>
        <begin position="29"/>
        <end position="48"/>
    </location>
</feature>
<protein>
    <submittedName>
        <fullName evidence="3">Putative membrane protein</fullName>
    </submittedName>
</protein>
<dbReference type="EMBL" id="CP010519">
    <property type="protein sequence ID" value="AJE85391.1"/>
    <property type="molecule type" value="Genomic_DNA"/>
</dbReference>
<dbReference type="Gene3D" id="3.40.50.300">
    <property type="entry name" value="P-loop containing nucleotide triphosphate hydrolases"/>
    <property type="match status" value="1"/>
</dbReference>
<gene>
    <name evidence="3" type="ORF">SLNWT_5015</name>
</gene>